<proteinExistence type="predicted"/>
<protein>
    <submittedName>
        <fullName evidence="1">Uncharacterized protein</fullName>
    </submittedName>
</protein>
<gene>
    <name evidence="1" type="ORF">APZ18_05300</name>
</gene>
<accession>A0AAW3JUK3</accession>
<evidence type="ECO:0000313" key="1">
    <source>
        <dbReference type="EMBL" id="KQC86588.1"/>
    </source>
</evidence>
<organism evidence="1 2">
    <name type="scientific">Butyribacter intestini</name>
    <dbReference type="NCBI Taxonomy" id="1703332"/>
    <lineage>
        <taxon>Bacteria</taxon>
        <taxon>Bacillati</taxon>
        <taxon>Bacillota</taxon>
        <taxon>Clostridia</taxon>
        <taxon>Lachnospirales</taxon>
        <taxon>Lachnospiraceae</taxon>
        <taxon>Butyribacter</taxon>
    </lineage>
</organism>
<name>A0AAW3JUK3_9FIRM</name>
<reference evidence="1 2" key="1">
    <citation type="submission" date="2015-10" db="EMBL/GenBank/DDBJ databases">
        <title>Butyribacter intestini gen. nov., sp. nov., a butyric acid-producing bacterium of the family Lachnospiraceae isolated from the human faeces.</title>
        <authorList>
            <person name="Zou Y."/>
            <person name="Xue W."/>
            <person name="Luo G."/>
            <person name="Lv M."/>
        </authorList>
    </citation>
    <scope>NUCLEOTIDE SEQUENCE [LARGE SCALE GENOMIC DNA]</scope>
    <source>
        <strain evidence="1 2">TF01-11</strain>
    </source>
</reference>
<comment type="caution">
    <text evidence="1">The sequence shown here is derived from an EMBL/GenBank/DDBJ whole genome shotgun (WGS) entry which is preliminary data.</text>
</comment>
<keyword evidence="2" id="KW-1185">Reference proteome</keyword>
<sequence length="325" mass="37596">MTKNNLGMREITVAEAEKLGIDLSMAKICRILRKLAKLDRLKLDETEHRSGLNKHLFHYIEYCGETVLEYVKNYLSNLQPYMIERRKDQEKKKSYICVIDNMYRISVYINVDKSFGEEMIVSFHEDNIRGVAKTNALIKNKRNRLVSVFADSYGSIDMQNGNVSVKVLAQRGMKVLPLDIIGFKCKDMFIVREADINNQFLNYCNEYIRDLYTSNLNLDFDKIEVFSMLQQISFTSYGRDTFSSVSLLIDSMVSQPDAISRQAADFALITFVQSLQLTDEQKKELVELLNEKYMVTSIRGIDDILYRVKTALGNDDIFPELDILE</sequence>
<dbReference type="EMBL" id="LLKB01000001">
    <property type="protein sequence ID" value="KQC86588.1"/>
    <property type="molecule type" value="Genomic_DNA"/>
</dbReference>
<dbReference type="Proteomes" id="UP000050833">
    <property type="component" value="Unassembled WGS sequence"/>
</dbReference>
<dbReference type="RefSeq" id="WP_055942293.1">
    <property type="nucleotide sequence ID" value="NZ_JAQDCV010000001.1"/>
</dbReference>
<evidence type="ECO:0000313" key="2">
    <source>
        <dbReference type="Proteomes" id="UP000050833"/>
    </source>
</evidence>
<dbReference type="AlphaFoldDB" id="A0AAW3JUK3"/>